<keyword evidence="5" id="KW-0411">Iron-sulfur</keyword>
<dbReference type="EMBL" id="BARS01039893">
    <property type="protein sequence ID" value="GAG24162.1"/>
    <property type="molecule type" value="Genomic_DNA"/>
</dbReference>
<evidence type="ECO:0000256" key="5">
    <source>
        <dbReference type="ARBA" id="ARBA00023014"/>
    </source>
</evidence>
<sequence length="215" mass="25166">VAAICEGILRRGIDVNWYYQGRADLLVKYKDLLPLTRQAGNRMVQIGIEASSDEQREELNKQLSTETVREAVRLLRQHDIVCQGMMIVGMPSDSPRTFAQKASFIKRLDVDFPVFTMYTLFPGTPAFDEAVAQGWIKLPADYARYDMTHALMPTRHMTRRQVLNYTGWAFTSVYFHPIRLVRGVFSRNDWRRRMWRRMLAYIGKQVARSLVPRFW</sequence>
<dbReference type="PANTHER" id="PTHR43409:SF7">
    <property type="entry name" value="BLL1977 PROTEIN"/>
    <property type="match status" value="1"/>
</dbReference>
<proteinExistence type="predicted"/>
<dbReference type="InterPro" id="IPR007197">
    <property type="entry name" value="rSAM"/>
</dbReference>
<evidence type="ECO:0000256" key="3">
    <source>
        <dbReference type="ARBA" id="ARBA00022723"/>
    </source>
</evidence>
<reference evidence="7" key="1">
    <citation type="journal article" date="2014" name="Front. Microbiol.">
        <title>High frequency of phylogenetically diverse reductive dehalogenase-homologous genes in deep subseafloor sedimentary metagenomes.</title>
        <authorList>
            <person name="Kawai M."/>
            <person name="Futagami T."/>
            <person name="Toyoda A."/>
            <person name="Takaki Y."/>
            <person name="Nishi S."/>
            <person name="Hori S."/>
            <person name="Arai W."/>
            <person name="Tsubouchi T."/>
            <person name="Morono Y."/>
            <person name="Uchiyama I."/>
            <person name="Ito T."/>
            <person name="Fujiyama A."/>
            <person name="Inagaki F."/>
            <person name="Takami H."/>
        </authorList>
    </citation>
    <scope>NUCLEOTIDE SEQUENCE</scope>
    <source>
        <strain evidence="7">Expedition CK06-06</strain>
    </source>
</reference>
<feature type="domain" description="Radical SAM core" evidence="6">
    <location>
        <begin position="1"/>
        <end position="155"/>
    </location>
</feature>
<gene>
    <name evidence="7" type="ORF">S01H1_60886</name>
</gene>
<dbReference type="SUPFAM" id="SSF102114">
    <property type="entry name" value="Radical SAM enzymes"/>
    <property type="match status" value="1"/>
</dbReference>
<dbReference type="PANTHER" id="PTHR43409">
    <property type="entry name" value="ANAEROBIC MAGNESIUM-PROTOPORPHYRIN IX MONOMETHYL ESTER CYCLASE-RELATED"/>
    <property type="match status" value="1"/>
</dbReference>
<evidence type="ECO:0000256" key="1">
    <source>
        <dbReference type="ARBA" id="ARBA00001966"/>
    </source>
</evidence>
<comment type="caution">
    <text evidence="7">The sequence shown here is derived from an EMBL/GenBank/DDBJ whole genome shotgun (WGS) entry which is preliminary data.</text>
</comment>
<organism evidence="7">
    <name type="scientific">marine sediment metagenome</name>
    <dbReference type="NCBI Taxonomy" id="412755"/>
    <lineage>
        <taxon>unclassified sequences</taxon>
        <taxon>metagenomes</taxon>
        <taxon>ecological metagenomes</taxon>
    </lineage>
</organism>
<protein>
    <recommendedName>
        <fullName evidence="6">Radical SAM core domain-containing protein</fullName>
    </recommendedName>
</protein>
<dbReference type="GO" id="GO:0003824">
    <property type="term" value="F:catalytic activity"/>
    <property type="evidence" value="ECO:0007669"/>
    <property type="project" value="InterPro"/>
</dbReference>
<dbReference type="GO" id="GO:0046872">
    <property type="term" value="F:metal ion binding"/>
    <property type="evidence" value="ECO:0007669"/>
    <property type="project" value="UniProtKB-KW"/>
</dbReference>
<keyword evidence="2" id="KW-0949">S-adenosyl-L-methionine</keyword>
<evidence type="ECO:0000256" key="2">
    <source>
        <dbReference type="ARBA" id="ARBA00022691"/>
    </source>
</evidence>
<dbReference type="InterPro" id="IPR058240">
    <property type="entry name" value="rSAM_sf"/>
</dbReference>
<dbReference type="GO" id="GO:0051536">
    <property type="term" value="F:iron-sulfur cluster binding"/>
    <property type="evidence" value="ECO:0007669"/>
    <property type="project" value="UniProtKB-KW"/>
</dbReference>
<feature type="non-terminal residue" evidence="7">
    <location>
        <position position="1"/>
    </location>
</feature>
<name>X0WLR2_9ZZZZ</name>
<keyword evidence="3" id="KW-0479">Metal-binding</keyword>
<accession>X0WLR2</accession>
<evidence type="ECO:0000256" key="4">
    <source>
        <dbReference type="ARBA" id="ARBA00023004"/>
    </source>
</evidence>
<dbReference type="InterPro" id="IPR051198">
    <property type="entry name" value="BchE-like"/>
</dbReference>
<dbReference type="GO" id="GO:0005829">
    <property type="term" value="C:cytosol"/>
    <property type="evidence" value="ECO:0007669"/>
    <property type="project" value="TreeGrafter"/>
</dbReference>
<dbReference type="AlphaFoldDB" id="X0WLR2"/>
<comment type="cofactor">
    <cofactor evidence="1">
        <name>[4Fe-4S] cluster</name>
        <dbReference type="ChEBI" id="CHEBI:49883"/>
    </cofactor>
</comment>
<dbReference type="PROSITE" id="PS51918">
    <property type="entry name" value="RADICAL_SAM"/>
    <property type="match status" value="1"/>
</dbReference>
<evidence type="ECO:0000259" key="6">
    <source>
        <dbReference type="PROSITE" id="PS51918"/>
    </source>
</evidence>
<keyword evidence="4" id="KW-0408">Iron</keyword>
<dbReference type="Gene3D" id="3.30.750.200">
    <property type="match status" value="1"/>
</dbReference>
<evidence type="ECO:0000313" key="7">
    <source>
        <dbReference type="EMBL" id="GAG24162.1"/>
    </source>
</evidence>